<reference evidence="11 12" key="1">
    <citation type="journal article" date="2019" name="Nat. Med.">
        <title>A library of human gut bacterial isolates paired with longitudinal multiomics data enables mechanistic microbiome research.</title>
        <authorList>
            <person name="Poyet M."/>
            <person name="Groussin M."/>
            <person name="Gibbons S.M."/>
            <person name="Avila-Pacheco J."/>
            <person name="Jiang X."/>
            <person name="Kearney S.M."/>
            <person name="Perrotta A.R."/>
            <person name="Berdy B."/>
            <person name="Zhao S."/>
            <person name="Lieberman T.D."/>
            <person name="Swanson P.K."/>
            <person name="Smith M."/>
            <person name="Roesemann S."/>
            <person name="Alexander J.E."/>
            <person name="Rich S.A."/>
            <person name="Livny J."/>
            <person name="Vlamakis H."/>
            <person name="Clish C."/>
            <person name="Bullock K."/>
            <person name="Deik A."/>
            <person name="Scott J."/>
            <person name="Pierce K.A."/>
            <person name="Xavier R.J."/>
            <person name="Alm E.J."/>
        </authorList>
    </citation>
    <scope>NUCLEOTIDE SEQUENCE [LARGE SCALE GENOMIC DNA]</scope>
    <source>
        <strain evidence="9 11">BIOML-A4</strain>
        <strain evidence="10 12">BIOML-A5</strain>
    </source>
</reference>
<evidence type="ECO:0000259" key="8">
    <source>
        <dbReference type="PROSITE" id="PS50928"/>
    </source>
</evidence>
<feature type="transmembrane region" description="Helical" evidence="7">
    <location>
        <begin position="132"/>
        <end position="157"/>
    </location>
</feature>
<evidence type="ECO:0000256" key="7">
    <source>
        <dbReference type="RuleBase" id="RU363032"/>
    </source>
</evidence>
<keyword evidence="4 7" id="KW-0812">Transmembrane</keyword>
<dbReference type="EMBL" id="WKPJ01000001">
    <property type="protein sequence ID" value="MSA87984.1"/>
    <property type="molecule type" value="Genomic_DNA"/>
</dbReference>
<proteinExistence type="inferred from homology"/>
<keyword evidence="2 7" id="KW-0813">Transport</keyword>
<dbReference type="GO" id="GO:0055085">
    <property type="term" value="P:transmembrane transport"/>
    <property type="evidence" value="ECO:0007669"/>
    <property type="project" value="InterPro"/>
</dbReference>
<keyword evidence="12" id="KW-1185">Reference proteome</keyword>
<keyword evidence="6 7" id="KW-0472">Membrane</keyword>
<dbReference type="RefSeq" id="WP_020224615.1">
    <property type="nucleotide sequence ID" value="NZ_CABKSC010000002.1"/>
</dbReference>
<dbReference type="InterPro" id="IPR045621">
    <property type="entry name" value="BPD_transp_1_N"/>
</dbReference>
<evidence type="ECO:0000256" key="3">
    <source>
        <dbReference type="ARBA" id="ARBA00022475"/>
    </source>
</evidence>
<name>A0A6N7S2D4_9FIRM</name>
<dbReference type="SUPFAM" id="SSF161098">
    <property type="entry name" value="MetI-like"/>
    <property type="match status" value="1"/>
</dbReference>
<feature type="transmembrane region" description="Helical" evidence="7">
    <location>
        <begin position="177"/>
        <end position="198"/>
    </location>
</feature>
<feature type="domain" description="ABC transmembrane type-1" evidence="8">
    <location>
        <begin position="96"/>
        <end position="311"/>
    </location>
</feature>
<keyword evidence="3" id="KW-1003">Cell membrane</keyword>
<evidence type="ECO:0000313" key="11">
    <source>
        <dbReference type="Proteomes" id="UP000433575"/>
    </source>
</evidence>
<comment type="similarity">
    <text evidence="7">Belongs to the binding-protein-dependent transport system permease family.</text>
</comment>
<evidence type="ECO:0000256" key="1">
    <source>
        <dbReference type="ARBA" id="ARBA00004651"/>
    </source>
</evidence>
<evidence type="ECO:0000256" key="4">
    <source>
        <dbReference type="ARBA" id="ARBA00022692"/>
    </source>
</evidence>
<dbReference type="Gene3D" id="1.10.3720.10">
    <property type="entry name" value="MetI-like"/>
    <property type="match status" value="1"/>
</dbReference>
<evidence type="ECO:0000313" key="9">
    <source>
        <dbReference type="EMBL" id="MSA87984.1"/>
    </source>
</evidence>
<sequence>MKRYIGKRALSGLLVVLLSVCFNFTLIRLAPGDPIRIMAGTDNPNEEMIEALQQKYGLDKSIPEQFVMFLGNVAKGDLGYSYISDESVIKLIGEKIGPTLALSLTAVLLSVTFGTLIGIYAARKNGSRFDRFVCSISYVFDATPGFWLGLMMILIFASSLKWFPTSGMVNLRANYKGFAYFADVCRHLVLPISTMVLTQTPYYFRIARSSVLQVMSEDFITTFKATGMKESRIFNKYVLRNAILPTVTVLGMSLAFLLSGSVLIETVFAWPGMGRLMFSSISKRDYPVLTGIYLVTSVVICIAMILVDILYGFIDPRIRYD</sequence>
<feature type="transmembrane region" description="Helical" evidence="7">
    <location>
        <begin position="100"/>
        <end position="120"/>
    </location>
</feature>
<dbReference type="InterPro" id="IPR000515">
    <property type="entry name" value="MetI-like"/>
</dbReference>
<comment type="caution">
    <text evidence="9">The sequence shown here is derived from an EMBL/GenBank/DDBJ whole genome shotgun (WGS) entry which is preliminary data.</text>
</comment>
<dbReference type="PROSITE" id="PS50928">
    <property type="entry name" value="ABC_TM1"/>
    <property type="match status" value="1"/>
</dbReference>
<dbReference type="GeneID" id="42456462"/>
<dbReference type="CDD" id="cd06261">
    <property type="entry name" value="TM_PBP2"/>
    <property type="match status" value="1"/>
</dbReference>
<evidence type="ECO:0000256" key="5">
    <source>
        <dbReference type="ARBA" id="ARBA00022989"/>
    </source>
</evidence>
<keyword evidence="5 7" id="KW-1133">Transmembrane helix</keyword>
<dbReference type="Pfam" id="PF00528">
    <property type="entry name" value="BPD_transp_1"/>
    <property type="match status" value="1"/>
</dbReference>
<evidence type="ECO:0000256" key="2">
    <source>
        <dbReference type="ARBA" id="ARBA00022448"/>
    </source>
</evidence>
<dbReference type="EMBL" id="WKPI01000001">
    <property type="protein sequence ID" value="MSC31780.1"/>
    <property type="molecule type" value="Genomic_DNA"/>
</dbReference>
<evidence type="ECO:0000313" key="12">
    <source>
        <dbReference type="Proteomes" id="UP000480929"/>
    </source>
</evidence>
<gene>
    <name evidence="10" type="ORF">GKD88_01395</name>
    <name evidence="9" type="ORF">GKE08_01385</name>
</gene>
<dbReference type="Pfam" id="PF19300">
    <property type="entry name" value="BPD_transp_1_N"/>
    <property type="match status" value="1"/>
</dbReference>
<accession>A0A6N7S2D4</accession>
<feature type="transmembrane region" description="Helical" evidence="7">
    <location>
        <begin position="290"/>
        <end position="314"/>
    </location>
</feature>
<dbReference type="GO" id="GO:0005886">
    <property type="term" value="C:plasma membrane"/>
    <property type="evidence" value="ECO:0007669"/>
    <property type="project" value="UniProtKB-SubCell"/>
</dbReference>
<protein>
    <submittedName>
        <fullName evidence="9">ABC transporter permease subunit</fullName>
    </submittedName>
</protein>
<dbReference type="PANTHER" id="PTHR43163">
    <property type="entry name" value="DIPEPTIDE TRANSPORT SYSTEM PERMEASE PROTEIN DPPB-RELATED"/>
    <property type="match status" value="1"/>
</dbReference>
<dbReference type="AlphaFoldDB" id="A0A6N7S2D4"/>
<dbReference type="InterPro" id="IPR035906">
    <property type="entry name" value="MetI-like_sf"/>
</dbReference>
<organism evidence="9 11">
    <name type="scientific">Holdemania massiliensis</name>
    <dbReference type="NCBI Taxonomy" id="1468449"/>
    <lineage>
        <taxon>Bacteria</taxon>
        <taxon>Bacillati</taxon>
        <taxon>Bacillota</taxon>
        <taxon>Erysipelotrichia</taxon>
        <taxon>Erysipelotrichales</taxon>
        <taxon>Erysipelotrichaceae</taxon>
        <taxon>Holdemania</taxon>
    </lineage>
</organism>
<dbReference type="Proteomes" id="UP000480929">
    <property type="component" value="Unassembled WGS sequence"/>
</dbReference>
<comment type="subcellular location">
    <subcellularLocation>
        <location evidence="1 7">Cell membrane</location>
        <topology evidence="1 7">Multi-pass membrane protein</topology>
    </subcellularLocation>
</comment>
<feature type="transmembrane region" description="Helical" evidence="7">
    <location>
        <begin position="242"/>
        <end position="270"/>
    </location>
</feature>
<dbReference type="Proteomes" id="UP000433575">
    <property type="component" value="Unassembled WGS sequence"/>
</dbReference>
<dbReference type="PANTHER" id="PTHR43163:SF9">
    <property type="entry name" value="ABC TRANSPORTER PERMEASE PROTEIN"/>
    <property type="match status" value="1"/>
</dbReference>
<evidence type="ECO:0000256" key="6">
    <source>
        <dbReference type="ARBA" id="ARBA00023136"/>
    </source>
</evidence>
<dbReference type="OrthoDB" id="24153at2"/>
<evidence type="ECO:0000313" key="10">
    <source>
        <dbReference type="EMBL" id="MSC31780.1"/>
    </source>
</evidence>